<organism evidence="2 3">
    <name type="scientific">Candidatus Nitrosocosmicus franklandianus</name>
    <dbReference type="NCBI Taxonomy" id="1798806"/>
    <lineage>
        <taxon>Archaea</taxon>
        <taxon>Nitrososphaerota</taxon>
        <taxon>Nitrososphaeria</taxon>
        <taxon>Nitrososphaerales</taxon>
        <taxon>Nitrososphaeraceae</taxon>
        <taxon>Candidatus Nitrosocosmicus</taxon>
    </lineage>
</organism>
<dbReference type="KEGG" id="nfn:NFRAN_1274"/>
<feature type="transmembrane region" description="Helical" evidence="1">
    <location>
        <begin position="17"/>
        <end position="35"/>
    </location>
</feature>
<keyword evidence="1" id="KW-0472">Membrane</keyword>
<dbReference type="Proteomes" id="UP000294299">
    <property type="component" value="Chromosome NFRAN"/>
</dbReference>
<evidence type="ECO:0000256" key="1">
    <source>
        <dbReference type="SAM" id="Phobius"/>
    </source>
</evidence>
<evidence type="ECO:0000313" key="2">
    <source>
        <dbReference type="EMBL" id="VFJ13596.1"/>
    </source>
</evidence>
<dbReference type="OrthoDB" id="12144at2157"/>
<reference evidence="2 3" key="1">
    <citation type="submission" date="2019-02" db="EMBL/GenBank/DDBJ databases">
        <authorList>
            <person name="Lehtovirta-Morley E L."/>
        </authorList>
    </citation>
    <scope>NUCLEOTIDE SEQUENCE [LARGE SCALE GENOMIC DNA]</scope>
    <source>
        <strain evidence="2">NFRAN1</strain>
    </source>
</reference>
<dbReference type="AlphaFoldDB" id="A0A484I903"/>
<accession>A0A484I903</accession>
<proteinExistence type="predicted"/>
<sequence length="248" mass="27773">MLENILISSKNSIKSHYIIFIFFGVFMIGNTVFNADTSSDGNEISNNNNNSNNAFAQTSEFRQDIGGKYTNPKYGIIEFEIPVDWFATESMNGDNGIVLTMIPGTTEEFFTRLNTLPDNETLPILNLVVQDKIDLRERQLSSSMSGSSSSFSSECTELISNSTSTINGKLFQISTMKCSMADKEPIAESIDFGHHEITKSYKYDSPTTMYILQLVLSSDYSSNKMIIESYLSKFEPVIDNAIQTLRIN</sequence>
<keyword evidence="3" id="KW-1185">Reference proteome</keyword>
<name>A0A484I903_9ARCH</name>
<evidence type="ECO:0000313" key="3">
    <source>
        <dbReference type="Proteomes" id="UP000294299"/>
    </source>
</evidence>
<dbReference type="RefSeq" id="WP_145988031.1">
    <property type="nucleotide sequence ID" value="NZ_LR216287.1"/>
</dbReference>
<gene>
    <name evidence="2" type="ORF">NFRAN_1274</name>
</gene>
<keyword evidence="1" id="KW-1133">Transmembrane helix</keyword>
<dbReference type="GeneID" id="39420661"/>
<keyword evidence="1" id="KW-0812">Transmembrane</keyword>
<protein>
    <submittedName>
        <fullName evidence="2">Uncharacterized protein</fullName>
    </submittedName>
</protein>
<dbReference type="EMBL" id="LR216287">
    <property type="protein sequence ID" value="VFJ13596.1"/>
    <property type="molecule type" value="Genomic_DNA"/>
</dbReference>